<accession>A0ABV0BL75</accession>
<dbReference type="RefSeq" id="WP_346337770.1">
    <property type="nucleotide sequence ID" value="NZ_JBBYXI010000005.1"/>
</dbReference>
<dbReference type="InterPro" id="IPR008807">
    <property type="entry name" value="ROS_MUCR"/>
</dbReference>
<dbReference type="Gene3D" id="1.10.10.1550">
    <property type="entry name" value="ROS/MUCR transcriptional regulator protein"/>
    <property type="match status" value="1"/>
</dbReference>
<comment type="similarity">
    <text evidence="1">Belongs to the ros/MucR family.</text>
</comment>
<name>A0ABV0BL75_9HYPH</name>
<dbReference type="Pfam" id="PF05443">
    <property type="entry name" value="ROS_MUCR"/>
    <property type="match status" value="1"/>
</dbReference>
<keyword evidence="3" id="KW-1185">Reference proteome</keyword>
<proteinExistence type="inferred from homology"/>
<reference evidence="2 3" key="1">
    <citation type="submission" date="2024-04" db="EMBL/GenBank/DDBJ databases">
        <title>A novel species isolated from cricket.</title>
        <authorList>
            <person name="Wang H.-C."/>
        </authorList>
    </citation>
    <scope>NUCLEOTIDE SEQUENCE [LARGE SCALE GENOMIC DNA]</scope>
    <source>
        <strain evidence="2 3">WL0021</strain>
    </source>
</reference>
<evidence type="ECO:0000313" key="2">
    <source>
        <dbReference type="EMBL" id="MEN3931722.1"/>
    </source>
</evidence>
<comment type="caution">
    <text evidence="2">The sequence shown here is derived from an EMBL/GenBank/DDBJ whole genome shotgun (WGS) entry which is preliminary data.</text>
</comment>
<gene>
    <name evidence="2" type="ORF">WJT86_11715</name>
</gene>
<dbReference type="InterPro" id="IPR041920">
    <property type="entry name" value="ROS/MUCR_sf"/>
</dbReference>
<evidence type="ECO:0000313" key="3">
    <source>
        <dbReference type="Proteomes" id="UP001418637"/>
    </source>
</evidence>
<dbReference type="EMBL" id="JBBYXI010000005">
    <property type="protein sequence ID" value="MEN3931722.1"/>
    <property type="molecule type" value="Genomic_DNA"/>
</dbReference>
<protein>
    <submittedName>
        <fullName evidence="2">MucR family transcriptional regulator</fullName>
    </submittedName>
</protein>
<organism evidence="2 3">
    <name type="scientific">Hohaiivirga grylli</name>
    <dbReference type="NCBI Taxonomy" id="3133970"/>
    <lineage>
        <taxon>Bacteria</taxon>
        <taxon>Pseudomonadati</taxon>
        <taxon>Pseudomonadota</taxon>
        <taxon>Alphaproteobacteria</taxon>
        <taxon>Hyphomicrobiales</taxon>
        <taxon>Methylobacteriaceae</taxon>
        <taxon>Hohaiivirga</taxon>
    </lineage>
</organism>
<evidence type="ECO:0000256" key="1">
    <source>
        <dbReference type="ARBA" id="ARBA00007031"/>
    </source>
</evidence>
<sequence>MNSEKINQPVAPAFQAAVAIVTAFLQNATCPQEKIGALFRDVHEAALAALRLEETAENVEFDDQGNIIPLPAVPIENSVSDESIVCLEDGTRHKSLKRYLATKFGLTPDQYRQKWRLPSDYPMVAPFLSRRRSEVARQTKPHTAKKK</sequence>
<dbReference type="Proteomes" id="UP001418637">
    <property type="component" value="Unassembled WGS sequence"/>
</dbReference>